<dbReference type="PANTHER" id="PTHR11895">
    <property type="entry name" value="TRANSAMIDASE"/>
    <property type="match status" value="1"/>
</dbReference>
<dbReference type="SUPFAM" id="SSF75304">
    <property type="entry name" value="Amidase signature (AS) enzymes"/>
    <property type="match status" value="1"/>
</dbReference>
<evidence type="ECO:0000259" key="2">
    <source>
        <dbReference type="Pfam" id="PF01425"/>
    </source>
</evidence>
<gene>
    <name evidence="3" type="ORF">HF519_07290</name>
</gene>
<comment type="caution">
    <text evidence="3">The sequence shown here is derived from an EMBL/GenBank/DDBJ whole genome shotgun (WGS) entry which is preliminary data.</text>
</comment>
<dbReference type="AlphaFoldDB" id="A0A848DFP9"/>
<evidence type="ECO:0000313" key="4">
    <source>
        <dbReference type="Proteomes" id="UP000586918"/>
    </source>
</evidence>
<accession>A0A848DFP9</accession>
<feature type="domain" description="Amidase" evidence="2">
    <location>
        <begin position="27"/>
        <end position="448"/>
    </location>
</feature>
<dbReference type="RefSeq" id="WP_169411407.1">
    <property type="nucleotide sequence ID" value="NZ_JAAXKZ010000017.1"/>
</dbReference>
<comment type="similarity">
    <text evidence="1">Belongs to the amidase family.</text>
</comment>
<evidence type="ECO:0000256" key="1">
    <source>
        <dbReference type="ARBA" id="ARBA00009199"/>
    </source>
</evidence>
<dbReference type="NCBIfam" id="NF005687">
    <property type="entry name" value="PRK07487.1"/>
    <property type="match status" value="1"/>
</dbReference>
<dbReference type="PANTHER" id="PTHR11895:SF7">
    <property type="entry name" value="GLUTAMYL-TRNA(GLN) AMIDOTRANSFERASE SUBUNIT A, MITOCHONDRIAL"/>
    <property type="match status" value="1"/>
</dbReference>
<dbReference type="Gene3D" id="3.90.1300.10">
    <property type="entry name" value="Amidase signature (AS) domain"/>
    <property type="match status" value="1"/>
</dbReference>
<reference evidence="3 4" key="1">
    <citation type="submission" date="2020-04" db="EMBL/GenBank/DDBJ databases">
        <authorList>
            <person name="Klaysubun C."/>
            <person name="Duangmal K."/>
            <person name="Lipun K."/>
        </authorList>
    </citation>
    <scope>NUCLEOTIDE SEQUENCE [LARGE SCALE GENOMIC DNA]</scope>
    <source>
        <strain evidence="3 4">DSM 45300</strain>
    </source>
</reference>
<keyword evidence="4" id="KW-1185">Reference proteome</keyword>
<evidence type="ECO:0000313" key="3">
    <source>
        <dbReference type="EMBL" id="NMH91395.1"/>
    </source>
</evidence>
<dbReference type="GO" id="GO:0004040">
    <property type="term" value="F:amidase activity"/>
    <property type="evidence" value="ECO:0007669"/>
    <property type="project" value="UniProtKB-EC"/>
</dbReference>
<keyword evidence="3" id="KW-0378">Hydrolase</keyword>
<dbReference type="InterPro" id="IPR036928">
    <property type="entry name" value="AS_sf"/>
</dbReference>
<dbReference type="InterPro" id="IPR020556">
    <property type="entry name" value="Amidase_CS"/>
</dbReference>
<dbReference type="PROSITE" id="PS00571">
    <property type="entry name" value="AMIDASES"/>
    <property type="match status" value="1"/>
</dbReference>
<dbReference type="Proteomes" id="UP000586918">
    <property type="component" value="Unassembled WGS sequence"/>
</dbReference>
<name>A0A848DFP9_9PSEU</name>
<proteinExistence type="inferred from homology"/>
<organism evidence="3 4">
    <name type="scientific">Pseudonocardia bannensis</name>
    <dbReference type="NCBI Taxonomy" id="630973"/>
    <lineage>
        <taxon>Bacteria</taxon>
        <taxon>Bacillati</taxon>
        <taxon>Actinomycetota</taxon>
        <taxon>Actinomycetes</taxon>
        <taxon>Pseudonocardiales</taxon>
        <taxon>Pseudonocardiaceae</taxon>
        <taxon>Pseudonocardia</taxon>
    </lineage>
</organism>
<dbReference type="EC" id="3.5.1.4" evidence="3"/>
<dbReference type="InterPro" id="IPR023631">
    <property type="entry name" value="Amidase_dom"/>
</dbReference>
<dbReference type="Pfam" id="PF01425">
    <property type="entry name" value="Amidase"/>
    <property type="match status" value="1"/>
</dbReference>
<dbReference type="InterPro" id="IPR000120">
    <property type="entry name" value="Amidase"/>
</dbReference>
<protein>
    <submittedName>
        <fullName evidence="3">Amidase</fullName>
        <ecNumber evidence="3">3.5.1.4</ecNumber>
    </submittedName>
</protein>
<dbReference type="EMBL" id="JAAXKZ010000017">
    <property type="protein sequence ID" value="NMH91395.1"/>
    <property type="molecule type" value="Genomic_DNA"/>
</dbReference>
<sequence>MTADAYWTWTAAQITRAVSSREVSCREITESCLARLEEVNGDLVALVDIDAAGARAAADRADRSVRRGEPLGVLHGVPVATKINVDQRGSPTTNGVRAFKDRVALNDNPAVGNLRDAGAIILGRTNTPSFSWRWFTDNELHGRTLNPWNPKVTVGGSSGGSAAAVSTGIVPIAHGSDLAGSIRYPAYACGVLGLRPTQGRIPSFDATAPGDRPPLSQLMGVQGAMTRTVEDMRLALRAMARGSDLDPWSVPVPLELDATPPSRLAVVRSVPWTDVDASVTAEIDVSARRMEAAGYEPVEVVPPSFERVMDVFRAALWEAGHGLLQRVAELGDPSMQAVAKVMNEVAADIDGVRYLELFGLRTTILREWSAFLDDYPLLLMPVSWRRPFPVDYDQRGPDAVREVIDALAPAIAANVCGLPALAVPTSIGPDGPCGVQFVAGRFREDRCLTAAEVLMRDHPDRALRRGRPALDH</sequence>